<dbReference type="STRING" id="103827.A0A0N5CNM2"/>
<feature type="region of interest" description="Disordered" evidence="1">
    <location>
        <begin position="1"/>
        <end position="54"/>
    </location>
</feature>
<evidence type="ECO:0000313" key="3">
    <source>
        <dbReference type="EMBL" id="VDM97406.1"/>
    </source>
</evidence>
<keyword evidence="2" id="KW-0472">Membrane</keyword>
<feature type="compositionally biased region" description="Low complexity" evidence="1">
    <location>
        <begin position="22"/>
        <end position="37"/>
    </location>
</feature>
<evidence type="ECO:0000256" key="2">
    <source>
        <dbReference type="SAM" id="Phobius"/>
    </source>
</evidence>
<feature type="transmembrane region" description="Helical" evidence="2">
    <location>
        <begin position="274"/>
        <end position="292"/>
    </location>
</feature>
<keyword evidence="4" id="KW-1185">Reference proteome</keyword>
<gene>
    <name evidence="3" type="ORF">TCLT_LOCUS1786</name>
</gene>
<dbReference type="OMA" id="CTLTWRR"/>
<dbReference type="Proteomes" id="UP000276776">
    <property type="component" value="Unassembled WGS sequence"/>
</dbReference>
<reference evidence="5" key="1">
    <citation type="submission" date="2017-02" db="UniProtKB">
        <authorList>
            <consortium name="WormBaseParasite"/>
        </authorList>
    </citation>
    <scope>IDENTIFICATION</scope>
</reference>
<protein>
    <submittedName>
        <fullName evidence="5">MSP domain-containing protein</fullName>
    </submittedName>
</protein>
<dbReference type="AlphaFoldDB" id="A0A0N5CNM2"/>
<accession>A0A0N5CNM2</accession>
<organism evidence="5">
    <name type="scientific">Thelazia callipaeda</name>
    <name type="common">Oriental eyeworm</name>
    <name type="synonym">Parasitic nematode</name>
    <dbReference type="NCBI Taxonomy" id="103827"/>
    <lineage>
        <taxon>Eukaryota</taxon>
        <taxon>Metazoa</taxon>
        <taxon>Ecdysozoa</taxon>
        <taxon>Nematoda</taxon>
        <taxon>Chromadorea</taxon>
        <taxon>Rhabditida</taxon>
        <taxon>Spirurina</taxon>
        <taxon>Spiruromorpha</taxon>
        <taxon>Thelazioidea</taxon>
        <taxon>Thelaziidae</taxon>
        <taxon>Thelazia</taxon>
    </lineage>
</organism>
<dbReference type="WBParaSite" id="TCLT_0000178501-mRNA-1">
    <property type="protein sequence ID" value="TCLT_0000178501-mRNA-1"/>
    <property type="gene ID" value="TCLT_0000178501"/>
</dbReference>
<evidence type="ECO:0000313" key="5">
    <source>
        <dbReference type="WBParaSite" id="TCLT_0000178501-mRNA-1"/>
    </source>
</evidence>
<evidence type="ECO:0000313" key="4">
    <source>
        <dbReference type="Proteomes" id="UP000276776"/>
    </source>
</evidence>
<evidence type="ECO:0000256" key="1">
    <source>
        <dbReference type="SAM" id="MobiDB-lite"/>
    </source>
</evidence>
<proteinExistence type="predicted"/>
<dbReference type="OrthoDB" id="5877264at2759"/>
<keyword evidence="2" id="KW-1133">Transmembrane helix</keyword>
<sequence>GGFDVGSIKSPEASSAKEDSASSDFASSISEESSPKAGIEISPPTNLHEEGSTKDLDLSTKVLIPVKDHRRVEKVEEKVVEENKSARTISPRRRKATLLHFARTNELPNVARVQLLLSNISDRPLRFKLKCEPGSDISALPSAKGRINGHGSSKCTLTWRREPNVEQWSQAQRPKMLLVLDFLGDKTRDEKRTLTRLIGEVVPGLICDSNKPPVEQLMLDAVSSDYFRSKSREMLAIQQAHTPACEPEKRLAAESKSIVDDIIDWFGRQSKDSLLGLLLLMIFFYFLGMSNCSKQDDS</sequence>
<keyword evidence="2" id="KW-0812">Transmembrane</keyword>
<name>A0A0N5CNM2_THECL</name>
<dbReference type="EMBL" id="UYYF01000268">
    <property type="protein sequence ID" value="VDM97406.1"/>
    <property type="molecule type" value="Genomic_DNA"/>
</dbReference>
<reference evidence="3 4" key="2">
    <citation type="submission" date="2018-11" db="EMBL/GenBank/DDBJ databases">
        <authorList>
            <consortium name="Pathogen Informatics"/>
        </authorList>
    </citation>
    <scope>NUCLEOTIDE SEQUENCE [LARGE SCALE GENOMIC DNA]</scope>
</reference>